<dbReference type="PANTHER" id="PTHR33627">
    <property type="entry name" value="TRANSPOSASE"/>
    <property type="match status" value="1"/>
</dbReference>
<evidence type="ECO:0000256" key="1">
    <source>
        <dbReference type="SAM" id="MobiDB-lite"/>
    </source>
</evidence>
<reference evidence="3 4" key="1">
    <citation type="submission" date="2023-08" db="EMBL/GenBank/DDBJ databases">
        <authorList>
            <person name="Sharma P."/>
            <person name="Verma V."/>
            <person name="Mohan M.K."/>
            <person name="Dubey A.K."/>
        </authorList>
    </citation>
    <scope>NUCLEOTIDE SEQUENCE [LARGE SCALE GENOMIC DNA]</scope>
    <source>
        <strain evidence="3 4">ADP4</strain>
    </source>
</reference>
<organism evidence="3 4">
    <name type="scientific">Streptomyces chrestomyceticus</name>
    <dbReference type="NCBI Taxonomy" id="68185"/>
    <lineage>
        <taxon>Bacteria</taxon>
        <taxon>Bacillati</taxon>
        <taxon>Actinomycetota</taxon>
        <taxon>Actinomycetes</taxon>
        <taxon>Kitasatosporales</taxon>
        <taxon>Streptomycetaceae</taxon>
        <taxon>Streptomyces</taxon>
    </lineage>
</organism>
<sequence>MPATPTAVPPFLPGRPTSTQEAWVEDLCRHLFVSFNRADHHLKGEQYLRGLLTAPGRKSIRNIARTLDDTGAAQRLHHFVCNAPWNWRTVREALADYLLALTRPRSWVVRPMLIPKSGTNSVGVHRHFVPATGQLVNGQLAYGLWYAGQSLNVPVDWRLHLQPPAGGLPVPDDDGVPQILELVRRAANAAPGAAAPVVWDSQMRHAGEVMSALAPLGLPVMARTPGSLPLQLLDRSGRPTRRGALPAQRILAAPERLGLQVHDVAPGVRAVLARVVPVRPGVSGEGGASGEAGELMLYAQRYEDPEGREGHDGRHGAGPRADFWLTTPTRRSPVDLHQFTRTAANVARDSVRIGGRTGLRDFEGRSYEGWHRHMTLASAAYAVQSLTALDAVRAERGPHQRLHALPRPYSHIPAQPSPASRERTGGPPLSLAG</sequence>
<evidence type="ECO:0000259" key="2">
    <source>
        <dbReference type="Pfam" id="PF13546"/>
    </source>
</evidence>
<feature type="region of interest" description="Disordered" evidence="1">
    <location>
        <begin position="305"/>
        <end position="326"/>
    </location>
</feature>
<dbReference type="PANTHER" id="PTHR33627:SF1">
    <property type="entry name" value="TRANSPOSASE"/>
    <property type="match status" value="1"/>
</dbReference>
<dbReference type="Pfam" id="PF13546">
    <property type="entry name" value="DDE_5"/>
    <property type="match status" value="1"/>
</dbReference>
<feature type="compositionally biased region" description="Basic and acidic residues" evidence="1">
    <location>
        <begin position="305"/>
        <end position="315"/>
    </location>
</feature>
<evidence type="ECO:0000313" key="4">
    <source>
        <dbReference type="Proteomes" id="UP001348265"/>
    </source>
</evidence>
<evidence type="ECO:0000313" key="3">
    <source>
        <dbReference type="EMBL" id="MEF3118807.1"/>
    </source>
</evidence>
<name>A0ABU7X5R7_9ACTN</name>
<dbReference type="InterPro" id="IPR039365">
    <property type="entry name" value="IS701-like"/>
</dbReference>
<gene>
    <name evidence="3" type="ORF">RB636_37225</name>
</gene>
<accession>A0ABU7X5R7</accession>
<feature type="domain" description="Transposase IS701-like DDE" evidence="2">
    <location>
        <begin position="31"/>
        <end position="246"/>
    </location>
</feature>
<dbReference type="Proteomes" id="UP001348265">
    <property type="component" value="Unassembled WGS sequence"/>
</dbReference>
<proteinExistence type="predicted"/>
<keyword evidence="4" id="KW-1185">Reference proteome</keyword>
<comment type="caution">
    <text evidence="3">The sequence shown here is derived from an EMBL/GenBank/DDBJ whole genome shotgun (WGS) entry which is preliminary data.</text>
</comment>
<dbReference type="RefSeq" id="WP_331789750.1">
    <property type="nucleotide sequence ID" value="NZ_JAVFKM010000032.1"/>
</dbReference>
<protein>
    <submittedName>
        <fullName evidence="3">Transposase</fullName>
    </submittedName>
</protein>
<dbReference type="InterPro" id="IPR038721">
    <property type="entry name" value="IS701-like_DDE_dom"/>
</dbReference>
<dbReference type="EMBL" id="JAVFKM010000032">
    <property type="protein sequence ID" value="MEF3118807.1"/>
    <property type="molecule type" value="Genomic_DNA"/>
</dbReference>
<feature type="region of interest" description="Disordered" evidence="1">
    <location>
        <begin position="406"/>
        <end position="433"/>
    </location>
</feature>